<feature type="compositionally biased region" description="Low complexity" evidence="1">
    <location>
        <begin position="1"/>
        <end position="23"/>
    </location>
</feature>
<dbReference type="EMBL" id="CP075896">
    <property type="protein sequence ID" value="QWB23801.1"/>
    <property type="molecule type" value="Genomic_DNA"/>
</dbReference>
<feature type="compositionally biased region" description="Low complexity" evidence="1">
    <location>
        <begin position="33"/>
        <end position="46"/>
    </location>
</feature>
<name>A0ABX8FRN8_9ACTN</name>
<evidence type="ECO:0000256" key="1">
    <source>
        <dbReference type="SAM" id="MobiDB-lite"/>
    </source>
</evidence>
<feature type="domain" description="DUF8017" evidence="3">
    <location>
        <begin position="124"/>
        <end position="318"/>
    </location>
</feature>
<evidence type="ECO:0000256" key="2">
    <source>
        <dbReference type="SAM" id="Phobius"/>
    </source>
</evidence>
<accession>A0ABX8FRN8</accession>
<evidence type="ECO:0000259" key="3">
    <source>
        <dbReference type="Pfam" id="PF26056"/>
    </source>
</evidence>
<sequence>MWPGKQPPEGGQEPQQPSAGQPSNPYLEPGYHQPNPFQQPQATNAPPQQPGMPVPPSSSGRRNRSTIIAVTAATAVVAAATATGFLLLGGREDDQAGSAPYTTSTPQANPSNPRDTETDADAETPTVKGWKVVTNPDQGIAFEVPPQWALQSPDWVTYVSENDDPEDTPLIGMRAPAYLKEQWCSSDEDKDGTEEHTPLAVAGSRGNNGARSTEEIAGSDPETWVYGQFTQPDKTKVRPGEVEPFTTNSGIKGSLGVAWSVDMKKTQKCSTDGKAWTFAFKNTQGDLTSWSFFGATGVSDEVPEATVRKIAATVRLYKEPSGS</sequence>
<reference evidence="5" key="1">
    <citation type="submission" date="2021-05" db="EMBL/GenBank/DDBJ databases">
        <title>Direct Submission.</title>
        <authorList>
            <person name="Li K."/>
            <person name="Gao J."/>
        </authorList>
    </citation>
    <scope>NUCLEOTIDE SEQUENCE [LARGE SCALE GENOMIC DNA]</scope>
    <source>
        <strain evidence="5">MG62</strain>
    </source>
</reference>
<feature type="compositionally biased region" description="Polar residues" evidence="1">
    <location>
        <begin position="100"/>
        <end position="113"/>
    </location>
</feature>
<keyword evidence="2" id="KW-0812">Transmembrane</keyword>
<dbReference type="Proteomes" id="UP000679629">
    <property type="component" value="Chromosome"/>
</dbReference>
<feature type="compositionally biased region" description="Pro residues" evidence="1">
    <location>
        <begin position="47"/>
        <end position="56"/>
    </location>
</feature>
<feature type="region of interest" description="Disordered" evidence="1">
    <location>
        <begin position="1"/>
        <end position="64"/>
    </location>
</feature>
<feature type="transmembrane region" description="Helical" evidence="2">
    <location>
        <begin position="67"/>
        <end position="88"/>
    </location>
</feature>
<evidence type="ECO:0000313" key="4">
    <source>
        <dbReference type="EMBL" id="QWB23801.1"/>
    </source>
</evidence>
<protein>
    <recommendedName>
        <fullName evidence="3">DUF8017 domain-containing protein</fullName>
    </recommendedName>
</protein>
<dbReference type="Pfam" id="PF26056">
    <property type="entry name" value="DUF8017"/>
    <property type="match status" value="1"/>
</dbReference>
<dbReference type="InterPro" id="IPR058330">
    <property type="entry name" value="DUF8017"/>
</dbReference>
<gene>
    <name evidence="4" type="ORF">KJK29_15025</name>
</gene>
<organism evidence="4 5">
    <name type="scientific">Streptomyces koelreuteriae</name>
    <dbReference type="NCBI Taxonomy" id="2838015"/>
    <lineage>
        <taxon>Bacteria</taxon>
        <taxon>Bacillati</taxon>
        <taxon>Actinomycetota</taxon>
        <taxon>Actinomycetes</taxon>
        <taxon>Kitasatosporales</taxon>
        <taxon>Streptomycetaceae</taxon>
        <taxon>Streptomyces</taxon>
    </lineage>
</organism>
<dbReference type="RefSeq" id="WP_215119643.1">
    <property type="nucleotide sequence ID" value="NZ_CP075896.1"/>
</dbReference>
<keyword evidence="2" id="KW-1133">Transmembrane helix</keyword>
<keyword evidence="5" id="KW-1185">Reference proteome</keyword>
<proteinExistence type="predicted"/>
<feature type="region of interest" description="Disordered" evidence="1">
    <location>
        <begin position="187"/>
        <end position="210"/>
    </location>
</feature>
<feature type="region of interest" description="Disordered" evidence="1">
    <location>
        <begin position="96"/>
        <end position="124"/>
    </location>
</feature>
<keyword evidence="2" id="KW-0472">Membrane</keyword>
<evidence type="ECO:0000313" key="5">
    <source>
        <dbReference type="Proteomes" id="UP000679629"/>
    </source>
</evidence>